<gene>
    <name evidence="1" type="primary">KRTAP20-1</name>
</gene>
<reference evidence="1 2" key="1">
    <citation type="journal article" date="2020" name="Nat. Commun.">
        <title>Donkey genomes provide new insights into domestication and selection for coat color.</title>
        <authorList>
            <person name="Wang"/>
            <person name="C."/>
            <person name="Li"/>
            <person name="H."/>
            <person name="Guo"/>
            <person name="Y."/>
            <person name="Huang"/>
            <person name="J."/>
            <person name="Sun"/>
            <person name="Y."/>
            <person name="Min"/>
            <person name="J."/>
            <person name="Wang"/>
            <person name="J."/>
            <person name="Fang"/>
            <person name="X."/>
            <person name="Zhao"/>
            <person name="Z."/>
            <person name="Wang"/>
            <person name="S."/>
            <person name="Zhang"/>
            <person name="Y."/>
            <person name="Liu"/>
            <person name="Q."/>
            <person name="Jiang"/>
            <person name="Q."/>
            <person name="Wang"/>
            <person name="X."/>
            <person name="Guo"/>
            <person name="Y."/>
            <person name="Yang"/>
            <person name="C."/>
            <person name="Wang"/>
            <person name="Y."/>
            <person name="Tian"/>
            <person name="F."/>
            <person name="Zhuang"/>
            <person name="G."/>
            <person name="Fan"/>
            <person name="Y."/>
            <person name="Gao"/>
            <person name="Q."/>
            <person name="Li"/>
            <person name="Y."/>
            <person name="Ju"/>
            <person name="Z."/>
            <person name="Li"/>
            <person name="J."/>
            <person name="Li"/>
            <person name="R."/>
            <person name="Hou"/>
            <person name="M."/>
            <person name="Yang"/>
            <person name="G."/>
            <person name="Liu"/>
            <person name="G."/>
            <person name="Liu"/>
            <person name="W."/>
            <person name="Guo"/>
            <person name="J."/>
            <person name="Pan"/>
            <person name="S."/>
            <person name="Fan"/>
            <person name="G."/>
            <person name="Zhang"/>
            <person name="W."/>
            <person name="Zhang"/>
            <person name="R."/>
            <person name="Yu"/>
            <person name="J."/>
            <person name="Zhang"/>
            <person name="X."/>
            <person name="Yin"/>
            <person name="Q."/>
            <person name="Ji"/>
            <person name="C."/>
            <person name="Jin"/>
            <person name="Y."/>
            <person name="Yue"/>
            <person name="G."/>
            <person name="Liu"/>
            <person name="M."/>
            <person name="Xu"/>
            <person name="J."/>
            <person name="Liu"/>
            <person name="S."/>
            <person name="Jordana"/>
            <person name="J."/>
            <person name="Noce"/>
            <person name="A."/>
            <person name="Amills"/>
            <person name="M."/>
            <person name="Wu"/>
            <person name="D.D."/>
            <person name="Li"/>
            <person name="S."/>
            <person name="Zhou"/>
            <person name="X. and Zhong"/>
            <person name="J."/>
        </authorList>
    </citation>
    <scope>NUCLEOTIDE SEQUENCE [LARGE SCALE GENOMIC DNA]</scope>
</reference>
<dbReference type="AlphaFoldDB" id="A0A9L0KAQ8"/>
<keyword evidence="2" id="KW-1185">Reference proteome</keyword>
<evidence type="ECO:0000313" key="1">
    <source>
        <dbReference type="Ensembl" id="ENSEASP00005058360.1"/>
    </source>
</evidence>
<accession>A0A9L0KAQ8</accession>
<organism evidence="1 2">
    <name type="scientific">Equus asinus</name>
    <name type="common">Donkey</name>
    <name type="synonym">Equus africanus asinus</name>
    <dbReference type="NCBI Taxonomy" id="9793"/>
    <lineage>
        <taxon>Eukaryota</taxon>
        <taxon>Metazoa</taxon>
        <taxon>Chordata</taxon>
        <taxon>Craniata</taxon>
        <taxon>Vertebrata</taxon>
        <taxon>Euteleostomi</taxon>
        <taxon>Mammalia</taxon>
        <taxon>Eutheria</taxon>
        <taxon>Laurasiatheria</taxon>
        <taxon>Perissodactyla</taxon>
        <taxon>Equidae</taxon>
        <taxon>Equus</taxon>
    </lineage>
</organism>
<reference evidence="1" key="3">
    <citation type="submission" date="2025-09" db="UniProtKB">
        <authorList>
            <consortium name="Ensembl"/>
        </authorList>
    </citation>
    <scope>IDENTIFICATION</scope>
</reference>
<dbReference type="Ensembl" id="ENSEAST00005041780.1">
    <property type="protein sequence ID" value="ENSEASP00005058360.1"/>
    <property type="gene ID" value="ENSEASG00005024919.1"/>
</dbReference>
<dbReference type="GeneTree" id="ENSGT00950000183533"/>
<protein>
    <submittedName>
        <fullName evidence="1">Keratin associated protein 20-1</fullName>
    </submittedName>
</protein>
<evidence type="ECO:0000313" key="2">
    <source>
        <dbReference type="Proteomes" id="UP000694387"/>
    </source>
</evidence>
<sequence>RVYYGNCCGGYSYGGLVCGCGCGYPGCGGYGCGYPGYSGYGYGYYRPSCYGRYWTYGFY</sequence>
<dbReference type="Proteomes" id="UP000694387">
    <property type="component" value="Chromosome 18"/>
</dbReference>
<proteinExistence type="predicted"/>
<reference evidence="1" key="2">
    <citation type="submission" date="2025-08" db="UniProtKB">
        <authorList>
            <consortium name="Ensembl"/>
        </authorList>
    </citation>
    <scope>IDENTIFICATION</scope>
</reference>
<name>A0A9L0KAQ8_EQUAS</name>